<sequence>MDLHDTRTAERAVHAVLAGTPIDAVAARLHSSPEHLAEAGKLYCAAGRTALDARSSATDWRQVNIEFTDYPTAQHAFLAYLLPPLREACDVGAIGAWWFVRKFPCWRLRVAPGPQPMGECASKPIHAALDSAVSWGVVKRWWPSQYESETVAFGGTDGMRIAHALFHADSVGVLDHLHGPAAEDSFPLDAKATSLIITTLFLRAAGQEWSEQGDVWARVEAKRPLPDDVPPERVTAMTGTVRKLLTADTAPALTGGNPLDRLAEWADSIERGGQALGNAGREGGLGLGTRGILARHILFHFNRMGFTTRQQAIWSRAARETILGS</sequence>
<protein>
    <submittedName>
        <fullName evidence="2">Bacteriocin biosynthesis protein</fullName>
    </submittedName>
</protein>
<dbReference type="Proteomes" id="UP000327294">
    <property type="component" value="Chromosome"/>
</dbReference>
<dbReference type="EMBL" id="CP045096">
    <property type="protein sequence ID" value="QFQ98666.1"/>
    <property type="molecule type" value="Genomic_DNA"/>
</dbReference>
<name>A0A5P8K6N1_9ACTN</name>
<dbReference type="AlphaFoldDB" id="A0A5P8K6N1"/>
<organism evidence="2 3">
    <name type="scientific">Streptomyces phaeolivaceus</name>
    <dbReference type="NCBI Taxonomy" id="2653200"/>
    <lineage>
        <taxon>Bacteria</taxon>
        <taxon>Bacillati</taxon>
        <taxon>Actinomycetota</taxon>
        <taxon>Actinomycetes</taxon>
        <taxon>Kitasatosporales</taxon>
        <taxon>Streptomycetaceae</taxon>
        <taxon>Streptomyces</taxon>
    </lineage>
</organism>
<accession>A0A5P8K6N1</accession>
<proteinExistence type="predicted"/>
<dbReference type="NCBIfam" id="TIGR03891">
    <property type="entry name" value="thiopep_ocin"/>
    <property type="match status" value="1"/>
</dbReference>
<dbReference type="Pfam" id="PF14028">
    <property type="entry name" value="Lant_dehydr_C"/>
    <property type="match status" value="1"/>
</dbReference>
<feature type="domain" description="Thiopeptide-type bacteriocin biosynthesis" evidence="1">
    <location>
        <begin position="60"/>
        <end position="320"/>
    </location>
</feature>
<dbReference type="InterPro" id="IPR023809">
    <property type="entry name" value="Thiopep_bacteriocin_synth_dom"/>
</dbReference>
<evidence type="ECO:0000313" key="3">
    <source>
        <dbReference type="Proteomes" id="UP000327294"/>
    </source>
</evidence>
<evidence type="ECO:0000313" key="2">
    <source>
        <dbReference type="EMBL" id="QFQ98666.1"/>
    </source>
</evidence>
<gene>
    <name evidence="2" type="ORF">F9278_23695</name>
</gene>
<dbReference type="KEGG" id="sphv:F9278_23695"/>
<evidence type="ECO:0000259" key="1">
    <source>
        <dbReference type="Pfam" id="PF14028"/>
    </source>
</evidence>
<reference evidence="2 3" key="1">
    <citation type="submission" date="2019-10" db="EMBL/GenBank/DDBJ databases">
        <title>Streptomyces sp. strain GY16 isolated from leaves of Broussonetia papyrifera.</title>
        <authorList>
            <person name="Mo P."/>
        </authorList>
    </citation>
    <scope>NUCLEOTIDE SEQUENCE [LARGE SCALE GENOMIC DNA]</scope>
    <source>
        <strain evidence="2 3">GY16</strain>
    </source>
</reference>
<keyword evidence="3" id="KW-1185">Reference proteome</keyword>
<dbReference type="RefSeq" id="WP_152170118.1">
    <property type="nucleotide sequence ID" value="NZ_CP045096.1"/>
</dbReference>